<protein>
    <submittedName>
        <fullName evidence="1">Uncharacterized protein</fullName>
    </submittedName>
</protein>
<feature type="non-terminal residue" evidence="1">
    <location>
        <position position="43"/>
    </location>
</feature>
<sequence length="43" mass="4760">MRRDTVLETAKAAIRSEIGALENLLQAIDENFVEVVDLVNCSL</sequence>
<dbReference type="AlphaFoldDB" id="A0A381ZVM8"/>
<accession>A0A381ZVM8</accession>
<organism evidence="1">
    <name type="scientific">marine metagenome</name>
    <dbReference type="NCBI Taxonomy" id="408172"/>
    <lineage>
        <taxon>unclassified sequences</taxon>
        <taxon>metagenomes</taxon>
        <taxon>ecological metagenomes</taxon>
    </lineage>
</organism>
<gene>
    <name evidence="1" type="ORF">METZ01_LOCUS146008</name>
</gene>
<evidence type="ECO:0000313" key="1">
    <source>
        <dbReference type="EMBL" id="SVA93154.1"/>
    </source>
</evidence>
<name>A0A381ZVM8_9ZZZZ</name>
<proteinExistence type="predicted"/>
<reference evidence="1" key="1">
    <citation type="submission" date="2018-05" db="EMBL/GenBank/DDBJ databases">
        <authorList>
            <person name="Lanie J.A."/>
            <person name="Ng W.-L."/>
            <person name="Kazmierczak K.M."/>
            <person name="Andrzejewski T.M."/>
            <person name="Davidsen T.M."/>
            <person name="Wayne K.J."/>
            <person name="Tettelin H."/>
            <person name="Glass J.I."/>
            <person name="Rusch D."/>
            <person name="Podicherti R."/>
            <person name="Tsui H.-C.T."/>
            <person name="Winkler M.E."/>
        </authorList>
    </citation>
    <scope>NUCLEOTIDE SEQUENCE</scope>
</reference>
<dbReference type="EMBL" id="UINC01022794">
    <property type="protein sequence ID" value="SVA93154.1"/>
    <property type="molecule type" value="Genomic_DNA"/>
</dbReference>